<sequence length="50" mass="5271">HRRRGAVVSGTGLRTFVGSLRFTRVGTSAVGRSGATARLVRKASSLWASI</sequence>
<reference evidence="2" key="1">
    <citation type="submission" date="2016-06" db="EMBL/GenBank/DDBJ databases">
        <title>Parallel loss of symbiosis genes in relatives of nitrogen-fixing non-legume Parasponia.</title>
        <authorList>
            <person name="Van Velzen R."/>
            <person name="Holmer R."/>
            <person name="Bu F."/>
            <person name="Rutten L."/>
            <person name="Van Zeijl A."/>
            <person name="Liu W."/>
            <person name="Santuari L."/>
            <person name="Cao Q."/>
            <person name="Sharma T."/>
            <person name="Shen D."/>
            <person name="Roswanjaya Y."/>
            <person name="Wardhani T."/>
            <person name="Kalhor M.S."/>
            <person name="Jansen J."/>
            <person name="Van den Hoogen J."/>
            <person name="Gungor B."/>
            <person name="Hartog M."/>
            <person name="Hontelez J."/>
            <person name="Verver J."/>
            <person name="Yang W.-C."/>
            <person name="Schijlen E."/>
            <person name="Repin R."/>
            <person name="Schilthuizen M."/>
            <person name="Schranz E."/>
            <person name="Heidstra R."/>
            <person name="Miyata K."/>
            <person name="Fedorova E."/>
            <person name="Kohlen W."/>
            <person name="Bisseling T."/>
            <person name="Smit S."/>
            <person name="Geurts R."/>
        </authorList>
    </citation>
    <scope>NUCLEOTIDE SEQUENCE [LARGE SCALE GENOMIC DNA]</scope>
    <source>
        <strain evidence="2">cv. RG33-2</strain>
    </source>
</reference>
<evidence type="ECO:0000313" key="1">
    <source>
        <dbReference type="EMBL" id="PON59007.1"/>
    </source>
</evidence>
<feature type="non-terminal residue" evidence="1">
    <location>
        <position position="50"/>
    </location>
</feature>
<feature type="non-terminal residue" evidence="1">
    <location>
        <position position="1"/>
    </location>
</feature>
<organism evidence="1 2">
    <name type="scientific">Trema orientale</name>
    <name type="common">Charcoal tree</name>
    <name type="synonym">Celtis orientalis</name>
    <dbReference type="NCBI Taxonomy" id="63057"/>
    <lineage>
        <taxon>Eukaryota</taxon>
        <taxon>Viridiplantae</taxon>
        <taxon>Streptophyta</taxon>
        <taxon>Embryophyta</taxon>
        <taxon>Tracheophyta</taxon>
        <taxon>Spermatophyta</taxon>
        <taxon>Magnoliopsida</taxon>
        <taxon>eudicotyledons</taxon>
        <taxon>Gunneridae</taxon>
        <taxon>Pentapetalae</taxon>
        <taxon>rosids</taxon>
        <taxon>fabids</taxon>
        <taxon>Rosales</taxon>
        <taxon>Cannabaceae</taxon>
        <taxon>Trema</taxon>
    </lineage>
</organism>
<dbReference type="InParanoid" id="A0A2P5CDC3"/>
<accession>A0A2P5CDC3</accession>
<evidence type="ECO:0000313" key="2">
    <source>
        <dbReference type="Proteomes" id="UP000237000"/>
    </source>
</evidence>
<protein>
    <submittedName>
        <fullName evidence="1">Uncharacterized protein</fullName>
    </submittedName>
</protein>
<comment type="caution">
    <text evidence="1">The sequence shown here is derived from an EMBL/GenBank/DDBJ whole genome shotgun (WGS) entry which is preliminary data.</text>
</comment>
<gene>
    <name evidence="1" type="ORF">TorRG33x02_289210</name>
</gene>
<keyword evidence="2" id="KW-1185">Reference proteome</keyword>
<dbReference type="AlphaFoldDB" id="A0A2P5CDC3"/>
<dbReference type="EMBL" id="JXTC01000379">
    <property type="protein sequence ID" value="PON59007.1"/>
    <property type="molecule type" value="Genomic_DNA"/>
</dbReference>
<dbReference type="Proteomes" id="UP000237000">
    <property type="component" value="Unassembled WGS sequence"/>
</dbReference>
<proteinExistence type="predicted"/>
<name>A0A2P5CDC3_TREOI</name>